<dbReference type="EMBL" id="AP003753">
    <property type="protein sequence ID" value="BAD30189.1"/>
    <property type="molecule type" value="Genomic_DNA"/>
</dbReference>
<dbReference type="EMBL" id="AP004384">
    <property type="protein sequence ID" value="BAC79931.1"/>
    <property type="molecule type" value="Genomic_DNA"/>
</dbReference>
<reference evidence="1" key="2">
    <citation type="submission" date="2001-11" db="EMBL/GenBank/DDBJ databases">
        <title>Oryza sativa nipponbare(GA3) genomic DNA, chromosome 7, PAC clone:P0506C07.</title>
        <authorList>
            <person name="Sasaki T."/>
            <person name="Matsumoto T."/>
            <person name="Yamamoto K."/>
        </authorList>
    </citation>
    <scope>NUCLEOTIDE SEQUENCE</scope>
</reference>
<dbReference type="Proteomes" id="UP000000763">
    <property type="component" value="Chromosome 7"/>
</dbReference>
<reference evidence="2" key="1">
    <citation type="submission" date="2001-06" db="EMBL/GenBank/DDBJ databases">
        <title>Oryza sativa nipponbare(GA3) genomic DNA, chromosome 7, BAC clone:OJ1339_B08.</title>
        <authorList>
            <person name="Sasaki T."/>
            <person name="Matsumoto T."/>
            <person name="Yamamoto K."/>
        </authorList>
    </citation>
    <scope>NUCLEOTIDE SEQUENCE</scope>
</reference>
<reference evidence="3" key="4">
    <citation type="journal article" date="2008" name="Nucleic Acids Res.">
        <title>The rice annotation project database (RAP-DB): 2008 update.</title>
        <authorList>
            <consortium name="The rice annotation project (RAP)"/>
        </authorList>
    </citation>
    <scope>GENOME REANNOTATION</scope>
    <source>
        <strain evidence="3">cv. Nipponbare</strain>
    </source>
</reference>
<organism evidence="1 3">
    <name type="scientific">Oryza sativa subsp. japonica</name>
    <name type="common">Rice</name>
    <dbReference type="NCBI Taxonomy" id="39947"/>
    <lineage>
        <taxon>Eukaryota</taxon>
        <taxon>Viridiplantae</taxon>
        <taxon>Streptophyta</taxon>
        <taxon>Embryophyta</taxon>
        <taxon>Tracheophyta</taxon>
        <taxon>Spermatophyta</taxon>
        <taxon>Magnoliopsida</taxon>
        <taxon>Liliopsida</taxon>
        <taxon>Poales</taxon>
        <taxon>Poaceae</taxon>
        <taxon>BOP clade</taxon>
        <taxon>Oryzoideae</taxon>
        <taxon>Oryzeae</taxon>
        <taxon>Oryzinae</taxon>
        <taxon>Oryza</taxon>
        <taxon>Oryza sativa</taxon>
    </lineage>
</organism>
<dbReference type="AlphaFoldDB" id="Q7XI26"/>
<evidence type="ECO:0000313" key="3">
    <source>
        <dbReference type="Proteomes" id="UP000000763"/>
    </source>
</evidence>
<accession>Q7XI26</accession>
<reference evidence="3" key="3">
    <citation type="journal article" date="2005" name="Nature">
        <title>The map-based sequence of the rice genome.</title>
        <authorList>
            <consortium name="International rice genome sequencing project (IRGSP)"/>
            <person name="Matsumoto T."/>
            <person name="Wu J."/>
            <person name="Kanamori H."/>
            <person name="Katayose Y."/>
            <person name="Fujisawa M."/>
            <person name="Namiki N."/>
            <person name="Mizuno H."/>
            <person name="Yamamoto K."/>
            <person name="Antonio B.A."/>
            <person name="Baba T."/>
            <person name="Sakata K."/>
            <person name="Nagamura Y."/>
            <person name="Aoki H."/>
            <person name="Arikawa K."/>
            <person name="Arita K."/>
            <person name="Bito T."/>
            <person name="Chiden Y."/>
            <person name="Fujitsuka N."/>
            <person name="Fukunaka R."/>
            <person name="Hamada M."/>
            <person name="Harada C."/>
            <person name="Hayashi A."/>
            <person name="Hijishita S."/>
            <person name="Honda M."/>
            <person name="Hosokawa S."/>
            <person name="Ichikawa Y."/>
            <person name="Idonuma A."/>
            <person name="Iijima M."/>
            <person name="Ikeda M."/>
            <person name="Ikeno M."/>
            <person name="Ito K."/>
            <person name="Ito S."/>
            <person name="Ito T."/>
            <person name="Ito Y."/>
            <person name="Ito Y."/>
            <person name="Iwabuchi A."/>
            <person name="Kamiya K."/>
            <person name="Karasawa W."/>
            <person name="Kurita K."/>
            <person name="Katagiri S."/>
            <person name="Kikuta A."/>
            <person name="Kobayashi H."/>
            <person name="Kobayashi N."/>
            <person name="Machita K."/>
            <person name="Maehara T."/>
            <person name="Masukawa M."/>
            <person name="Mizubayashi T."/>
            <person name="Mukai Y."/>
            <person name="Nagasaki H."/>
            <person name="Nagata Y."/>
            <person name="Naito S."/>
            <person name="Nakashima M."/>
            <person name="Nakama Y."/>
            <person name="Nakamichi Y."/>
            <person name="Nakamura M."/>
            <person name="Meguro A."/>
            <person name="Negishi M."/>
            <person name="Ohta I."/>
            <person name="Ohta T."/>
            <person name="Okamoto M."/>
            <person name="Ono N."/>
            <person name="Saji S."/>
            <person name="Sakaguchi M."/>
            <person name="Sakai K."/>
            <person name="Shibata M."/>
            <person name="Shimokawa T."/>
            <person name="Song J."/>
            <person name="Takazaki Y."/>
            <person name="Terasawa K."/>
            <person name="Tsugane M."/>
            <person name="Tsuji K."/>
            <person name="Ueda S."/>
            <person name="Waki K."/>
            <person name="Yamagata H."/>
            <person name="Yamamoto M."/>
            <person name="Yamamoto S."/>
            <person name="Yamane H."/>
            <person name="Yoshiki S."/>
            <person name="Yoshihara R."/>
            <person name="Yukawa K."/>
            <person name="Zhong H."/>
            <person name="Yano M."/>
            <person name="Yuan Q."/>
            <person name="Ouyang S."/>
            <person name="Liu J."/>
            <person name="Jones K.M."/>
            <person name="Gansberger K."/>
            <person name="Moffat K."/>
            <person name="Hill J."/>
            <person name="Bera J."/>
            <person name="Fadrosh D."/>
            <person name="Jin S."/>
            <person name="Johri S."/>
            <person name="Kim M."/>
            <person name="Overton L."/>
            <person name="Reardon M."/>
            <person name="Tsitrin T."/>
            <person name="Vuong H."/>
            <person name="Weaver B."/>
            <person name="Ciecko A."/>
            <person name="Tallon L."/>
            <person name="Jackson J."/>
            <person name="Pai G."/>
            <person name="Aken S.V."/>
            <person name="Utterback T."/>
            <person name="Reidmuller S."/>
            <person name="Feldblyum T."/>
            <person name="Hsiao J."/>
            <person name="Zismann V."/>
            <person name="Iobst S."/>
            <person name="de Vazeille A.R."/>
            <person name="Buell C.R."/>
            <person name="Ying K."/>
            <person name="Li Y."/>
            <person name="Lu T."/>
            <person name="Huang Y."/>
            <person name="Zhao Q."/>
            <person name="Feng Q."/>
            <person name="Zhang L."/>
            <person name="Zhu J."/>
            <person name="Weng Q."/>
            <person name="Mu J."/>
            <person name="Lu Y."/>
            <person name="Fan D."/>
            <person name="Liu Y."/>
            <person name="Guan J."/>
            <person name="Zhang Y."/>
            <person name="Yu S."/>
            <person name="Liu X."/>
            <person name="Zhang Y."/>
            <person name="Hong G."/>
            <person name="Han B."/>
            <person name="Choisne N."/>
            <person name="Demange N."/>
            <person name="Orjeda G."/>
            <person name="Samain S."/>
            <person name="Cattolico L."/>
            <person name="Pelletier E."/>
            <person name="Couloux A."/>
            <person name="Segurens B."/>
            <person name="Wincker P."/>
            <person name="D'Hont A."/>
            <person name="Scarpelli C."/>
            <person name="Weissenbach J."/>
            <person name="Salanoubat M."/>
            <person name="Quetier F."/>
            <person name="Yu Y."/>
            <person name="Kim H.R."/>
            <person name="Rambo T."/>
            <person name="Currie J."/>
            <person name="Collura K."/>
            <person name="Luo M."/>
            <person name="Yang T."/>
            <person name="Ammiraju J.S.S."/>
            <person name="Engler F."/>
            <person name="Soderlund C."/>
            <person name="Wing R.A."/>
            <person name="Palmer L.E."/>
            <person name="de la Bastide M."/>
            <person name="Spiegel L."/>
            <person name="Nascimento L."/>
            <person name="Zutavern T."/>
            <person name="O'Shaughnessy A."/>
            <person name="Dike S."/>
            <person name="Dedhia N."/>
            <person name="Preston R."/>
            <person name="Balija V."/>
            <person name="McCombie W.R."/>
            <person name="Chow T."/>
            <person name="Chen H."/>
            <person name="Chung M."/>
            <person name="Chen C."/>
            <person name="Shaw J."/>
            <person name="Wu H."/>
            <person name="Hsiao K."/>
            <person name="Chao Y."/>
            <person name="Chu M."/>
            <person name="Cheng C."/>
            <person name="Hour A."/>
            <person name="Lee P."/>
            <person name="Lin S."/>
            <person name="Lin Y."/>
            <person name="Liou J."/>
            <person name="Liu S."/>
            <person name="Hsing Y."/>
            <person name="Raghuvanshi S."/>
            <person name="Mohanty A."/>
            <person name="Bharti A.K."/>
            <person name="Gaur A."/>
            <person name="Gupta V."/>
            <person name="Kumar D."/>
            <person name="Ravi V."/>
            <person name="Vij S."/>
            <person name="Kapur A."/>
            <person name="Khurana P."/>
            <person name="Khurana P."/>
            <person name="Khurana J.P."/>
            <person name="Tyagi A.K."/>
            <person name="Gaikwad K."/>
            <person name="Singh A."/>
            <person name="Dalal V."/>
            <person name="Srivastava S."/>
            <person name="Dixit A."/>
            <person name="Pal A.K."/>
            <person name="Ghazi I.A."/>
            <person name="Yadav M."/>
            <person name="Pandit A."/>
            <person name="Bhargava A."/>
            <person name="Sureshbabu K."/>
            <person name="Batra K."/>
            <person name="Sharma T.R."/>
            <person name="Mohapatra T."/>
            <person name="Singh N.K."/>
            <person name="Messing J."/>
            <person name="Nelson A.B."/>
            <person name="Fuks G."/>
            <person name="Kavchok S."/>
            <person name="Keizer G."/>
            <person name="Linton E."/>
            <person name="Llaca V."/>
            <person name="Song R."/>
            <person name="Tanyolac B."/>
            <person name="Young S."/>
            <person name="Ho-Il K."/>
            <person name="Hahn J.H."/>
            <person name="Sangsakoo G."/>
            <person name="Vanavichit A."/>
            <person name="de Mattos Luiz.A.T."/>
            <person name="Zimmer P.D."/>
            <person name="Malone G."/>
            <person name="Dellagostin O."/>
            <person name="de Oliveira A.C."/>
            <person name="Bevan M."/>
            <person name="Bancroft I."/>
            <person name="Minx P."/>
            <person name="Cordum H."/>
            <person name="Wilson R."/>
            <person name="Cheng Z."/>
            <person name="Jin W."/>
            <person name="Jiang J."/>
            <person name="Leong S.A."/>
            <person name="Iwama H."/>
            <person name="Gojobori T."/>
            <person name="Itoh T."/>
            <person name="Niimura Y."/>
            <person name="Fujii Y."/>
            <person name="Habara T."/>
            <person name="Sakai H."/>
            <person name="Sato Y."/>
            <person name="Wilson G."/>
            <person name="Kumar K."/>
            <person name="McCouch S."/>
            <person name="Juretic N."/>
            <person name="Hoen D."/>
            <person name="Wright S."/>
            <person name="Bruskiewich R."/>
            <person name="Bureau T."/>
            <person name="Miyao A."/>
            <person name="Hirochika H."/>
            <person name="Nishikawa T."/>
            <person name="Kadowaki K."/>
            <person name="Sugiura M."/>
            <person name="Burr B."/>
            <person name="Sasaki T."/>
        </authorList>
    </citation>
    <scope>NUCLEOTIDE SEQUENCE [LARGE SCALE GENOMIC DNA]</scope>
    <source>
        <strain evidence="3">cv. Nipponbare</strain>
    </source>
</reference>
<proteinExistence type="predicted"/>
<gene>
    <name evidence="2" type="ORF">OJ1339_B08.14</name>
    <name evidence="1" type="ORF">P0506C07.5</name>
</gene>
<evidence type="ECO:0008006" key="4">
    <source>
        <dbReference type="Google" id="ProtNLM"/>
    </source>
</evidence>
<name>Q7XI26_ORYSJ</name>
<evidence type="ECO:0000313" key="1">
    <source>
        <dbReference type="EMBL" id="BAC79931.1"/>
    </source>
</evidence>
<evidence type="ECO:0000313" key="2">
    <source>
        <dbReference type="EMBL" id="BAD30189.1"/>
    </source>
</evidence>
<sequence>MDVGEGKGFGAVVDGVLPPEMLHESFPRFCVDLVDLSGDIVKQLIPKPQSQVGRGMVVSATSDDLVFLDGKEHSIHLLDPTTGSISALPTTESMSALPHYGDIVKTLRDRYVSEVITVSRRGVGGQQRRKVENPPVQLDCFCTDGVVFKGAAYFNFDILQCSPSVLEAGCLPSFDLAMEQWTHWDYHFYVVDLWFLTDSEKGTWSKEYRINVDPSFYGIGDCVKVHPLLVTDEGNVVLWLQMPSEGIVQIYNPVTNTFWDITQTSIYTGVDGWIRDWFLYSDMIYFTLQHLVILREGWTLFYVKAFSKLDDRNCPLNLKTVAERITEKCQGLPLALVLEMNEYGRKAKEIPEAQMHDLRKYHRLGSDCCLRNCNIQKVPIVLLALPKLREHAGFHRLSPGSSSGEVVDIGVVFAIDMAHFELLSSSSLRKTWSKAEHPMNTLIAFPQEDQFDDVVG</sequence>
<protein>
    <recommendedName>
        <fullName evidence="4">F-box associated domain-containing protein</fullName>
    </recommendedName>
</protein>